<feature type="transmembrane region" description="Helical" evidence="1">
    <location>
        <begin position="58"/>
        <end position="79"/>
    </location>
</feature>
<keyword evidence="1" id="KW-0812">Transmembrane</keyword>
<keyword evidence="3" id="KW-1185">Reference proteome</keyword>
<keyword evidence="1" id="KW-1133">Transmembrane helix</keyword>
<dbReference type="RefSeq" id="WP_163740090.1">
    <property type="nucleotide sequence ID" value="NZ_JAAGOA010000012.1"/>
</dbReference>
<evidence type="ECO:0000313" key="3">
    <source>
        <dbReference type="Proteomes" id="UP000475214"/>
    </source>
</evidence>
<feature type="transmembrane region" description="Helical" evidence="1">
    <location>
        <begin position="100"/>
        <end position="119"/>
    </location>
</feature>
<evidence type="ECO:0000313" key="2">
    <source>
        <dbReference type="EMBL" id="NEE01955.1"/>
    </source>
</evidence>
<reference evidence="2 3" key="1">
    <citation type="submission" date="2020-02" db="EMBL/GenBank/DDBJ databases">
        <authorList>
            <person name="Li X.-J."/>
            <person name="Han X.-M."/>
        </authorList>
    </citation>
    <scope>NUCLEOTIDE SEQUENCE [LARGE SCALE GENOMIC DNA]</scope>
    <source>
        <strain evidence="2 3">CCTCC AB 2017055</strain>
    </source>
</reference>
<evidence type="ECO:0000256" key="1">
    <source>
        <dbReference type="SAM" id="Phobius"/>
    </source>
</evidence>
<dbReference type="EMBL" id="JAAGOA010000012">
    <property type="protein sequence ID" value="NEE01955.1"/>
    <property type="molecule type" value="Genomic_DNA"/>
</dbReference>
<keyword evidence="1" id="KW-0472">Membrane</keyword>
<feature type="transmembrane region" description="Helical" evidence="1">
    <location>
        <begin position="26"/>
        <end position="46"/>
    </location>
</feature>
<sequence>MALVDIRRLAAVDMHGSAGTRLRRSIILAEFVLGAVAGSALGWWVFRSTDSTGWQLFGLYILGVCLNYVPLALHAVSLFDADKLRGELRGADIPAALRHYTAAQLWVFVPLLFLILAPWQAVTSRRRDR</sequence>
<name>A0A6L9S963_9ACTN</name>
<protein>
    <submittedName>
        <fullName evidence="2">Uncharacterized protein</fullName>
    </submittedName>
</protein>
<dbReference type="Proteomes" id="UP000475214">
    <property type="component" value="Unassembled WGS sequence"/>
</dbReference>
<proteinExistence type="predicted"/>
<comment type="caution">
    <text evidence="2">The sequence shown here is derived from an EMBL/GenBank/DDBJ whole genome shotgun (WGS) entry which is preliminary data.</text>
</comment>
<gene>
    <name evidence="2" type="ORF">G1H10_17410</name>
</gene>
<organism evidence="2 3">
    <name type="scientific">Phytoactinopolyspora halotolerans</name>
    <dbReference type="NCBI Taxonomy" id="1981512"/>
    <lineage>
        <taxon>Bacteria</taxon>
        <taxon>Bacillati</taxon>
        <taxon>Actinomycetota</taxon>
        <taxon>Actinomycetes</taxon>
        <taxon>Jiangellales</taxon>
        <taxon>Jiangellaceae</taxon>
        <taxon>Phytoactinopolyspora</taxon>
    </lineage>
</organism>
<dbReference type="AlphaFoldDB" id="A0A6L9S963"/>
<accession>A0A6L9S963</accession>